<dbReference type="SUPFAM" id="SSF53335">
    <property type="entry name" value="S-adenosyl-L-methionine-dependent methyltransferases"/>
    <property type="match status" value="1"/>
</dbReference>
<dbReference type="Gene3D" id="3.40.50.150">
    <property type="entry name" value="Vaccinia Virus protein VP39"/>
    <property type="match status" value="1"/>
</dbReference>
<name>A0A6J4IZJ5_9CYAN</name>
<keyword evidence="3" id="KW-0680">Restriction system</keyword>
<proteinExistence type="predicted"/>
<evidence type="ECO:0000256" key="3">
    <source>
        <dbReference type="ARBA" id="ARBA00022747"/>
    </source>
</evidence>
<keyword evidence="2" id="KW-0808">Transferase</keyword>
<gene>
    <name evidence="4" type="ORF">AVDCRST_MAG92-2736</name>
</gene>
<protein>
    <submittedName>
        <fullName evidence="4">Uncharacterized protein</fullName>
    </submittedName>
</protein>
<dbReference type="GO" id="GO:0032259">
    <property type="term" value="P:methylation"/>
    <property type="evidence" value="ECO:0007669"/>
    <property type="project" value="UniProtKB-KW"/>
</dbReference>
<dbReference type="AlphaFoldDB" id="A0A6J4IZJ5"/>
<accession>A0A6J4IZJ5</accession>
<reference evidence="4" key="1">
    <citation type="submission" date="2020-02" db="EMBL/GenBank/DDBJ databases">
        <authorList>
            <person name="Meier V. D."/>
        </authorList>
    </citation>
    <scope>NUCLEOTIDE SEQUENCE</scope>
    <source>
        <strain evidence="4">AVDCRST_MAG92</strain>
    </source>
</reference>
<dbReference type="GO" id="GO:0008168">
    <property type="term" value="F:methyltransferase activity"/>
    <property type="evidence" value="ECO:0007669"/>
    <property type="project" value="UniProtKB-KW"/>
</dbReference>
<evidence type="ECO:0000256" key="1">
    <source>
        <dbReference type="ARBA" id="ARBA00022603"/>
    </source>
</evidence>
<dbReference type="InterPro" id="IPR001525">
    <property type="entry name" value="C5_MeTfrase"/>
</dbReference>
<evidence type="ECO:0000313" key="4">
    <source>
        <dbReference type="EMBL" id="CAA9266370.1"/>
    </source>
</evidence>
<keyword evidence="1" id="KW-0489">Methyltransferase</keyword>
<dbReference type="InterPro" id="IPR029063">
    <property type="entry name" value="SAM-dependent_MTases_sf"/>
</dbReference>
<dbReference type="GO" id="GO:0009307">
    <property type="term" value="P:DNA restriction-modification system"/>
    <property type="evidence" value="ECO:0007669"/>
    <property type="project" value="UniProtKB-KW"/>
</dbReference>
<dbReference type="EMBL" id="CADCTM010000430">
    <property type="protein sequence ID" value="CAA9266370.1"/>
    <property type="molecule type" value="Genomic_DNA"/>
</dbReference>
<organism evidence="4">
    <name type="scientific">uncultured Coleofasciculus sp</name>
    <dbReference type="NCBI Taxonomy" id="1267456"/>
    <lineage>
        <taxon>Bacteria</taxon>
        <taxon>Bacillati</taxon>
        <taxon>Cyanobacteriota</taxon>
        <taxon>Cyanophyceae</taxon>
        <taxon>Coleofasciculales</taxon>
        <taxon>Coleofasciculaceae</taxon>
        <taxon>Coleofasciculus</taxon>
        <taxon>environmental samples</taxon>
    </lineage>
</organism>
<dbReference type="Pfam" id="PF00145">
    <property type="entry name" value="DNA_methylase"/>
    <property type="match status" value="1"/>
</dbReference>
<sequence length="229" mass="24970">MPYIAHRQVKGNIYRYLVESYRQDGKPRQRPLKYLGATPNLPQDAPTAVVLFAGGGGVECGMVAAGIRPVLSVEHDPIKTGLSSALARNNHLNFKPYGGKIISQTVEEIAQAGFPDFPGNLDYLHASPVCSNFSLASQGKEGTEDINAAIATAQAIRYLQPKCFTLENVPAYQDSESLYMIDQTLKEEGYQIVSAVLDAADYGVHSRENASYSRQLGEAHQDYQLSCGK</sequence>
<evidence type="ECO:0000256" key="2">
    <source>
        <dbReference type="ARBA" id="ARBA00022679"/>
    </source>
</evidence>